<feature type="compositionally biased region" description="Polar residues" evidence="11">
    <location>
        <begin position="139"/>
        <end position="155"/>
    </location>
</feature>
<dbReference type="InterPro" id="IPR012476">
    <property type="entry name" value="GLE1"/>
</dbReference>
<evidence type="ECO:0000256" key="4">
    <source>
        <dbReference type="ARBA" id="ARBA00022816"/>
    </source>
</evidence>
<dbReference type="Pfam" id="PF07817">
    <property type="entry name" value="GLE1"/>
    <property type="match status" value="1"/>
</dbReference>
<feature type="region of interest" description="Disordered" evidence="11">
    <location>
        <begin position="91"/>
        <end position="221"/>
    </location>
</feature>
<proteinExistence type="inferred from homology"/>
<keyword evidence="7" id="KW-0906">Nuclear pore complex</keyword>
<protein>
    <recommendedName>
        <fullName evidence="9">mRNA export factor GLE1</fullName>
    </recommendedName>
    <alternativeName>
        <fullName evidence="10">Nucleoporin GLE1</fullName>
    </alternativeName>
</protein>
<dbReference type="Proteomes" id="UP001562357">
    <property type="component" value="Unassembled WGS sequence"/>
</dbReference>
<dbReference type="PANTHER" id="PTHR12960:SF0">
    <property type="entry name" value="MRNA EXPORT FACTOR GLE1"/>
    <property type="match status" value="1"/>
</dbReference>
<evidence type="ECO:0000256" key="9">
    <source>
        <dbReference type="ARBA" id="ARBA00026227"/>
    </source>
</evidence>
<evidence type="ECO:0000256" key="7">
    <source>
        <dbReference type="ARBA" id="ARBA00023132"/>
    </source>
</evidence>
<evidence type="ECO:0000313" key="12">
    <source>
        <dbReference type="EMBL" id="GAB0132623.1"/>
    </source>
</evidence>
<feature type="compositionally biased region" description="Basic and acidic residues" evidence="11">
    <location>
        <begin position="109"/>
        <end position="138"/>
    </location>
</feature>
<feature type="compositionally biased region" description="Low complexity" evidence="11">
    <location>
        <begin position="177"/>
        <end position="190"/>
    </location>
</feature>
<reference evidence="13" key="1">
    <citation type="submission" date="2024-06" db="EMBL/GenBank/DDBJ databases">
        <title>Draft Genome Sequences of Epichloe bromicola Strains Isolated from Elymus ciliaris.</title>
        <authorList>
            <consortium name="Epichloe bromicola genome sequencing consortium"/>
            <person name="Miura A."/>
            <person name="Imano S."/>
            <person name="Ashida A."/>
            <person name="Sato I."/>
            <person name="Chiba S."/>
            <person name="Tanaka A."/>
            <person name="Camagna M."/>
            <person name="Takemoto D."/>
        </authorList>
    </citation>
    <scope>NUCLEOTIDE SEQUENCE [LARGE SCALE GENOMIC DNA]</scope>
    <source>
        <strain evidence="13">DP</strain>
    </source>
</reference>
<evidence type="ECO:0000256" key="8">
    <source>
        <dbReference type="ARBA" id="ARBA00023242"/>
    </source>
</evidence>
<evidence type="ECO:0000256" key="6">
    <source>
        <dbReference type="ARBA" id="ARBA00023010"/>
    </source>
</evidence>
<sequence length="546" mass="59980">MTNSSPLRRSQLLSSPDRGYVSSFLLDDRNTELSHRDALAAAQAEHDRVRETALRVFDLYNLKEERKRILEQERREQERLKAEAEIAAEEKRLQELRAKSIPRPPPPKPEPEPVKPVEKQAEEKKPAPVLPEAKDSESPSRTQFKAQHPNASLPQPNGLFANRGQQAKSGPFDTVGQKQDQPQQSPAPDQNKPSPAMPSVAPTQPPAFASSVQPSQQKSSLDPLSDRYMQIHQALKQLRKDLATASKVAGSPLKGRLGDIRREIRPLIGLLTEGRGANVQPTSKIMALLRQSLDGQLPSPMVDGSRFVATPRQPSTEDVPNNGPTIPSLFVYIMNIIAKGIITQFIDECGVKPRAADPIGVFTAQVFSHKDFSWRGQSLIDILLAKFRVVCPVLFGSRGNDESERGKQALGWKRARIEDGLSSWVTEKNHNDRMAGLGAGFASISLRDFSKASKANPYPPTNYWKAFACIVNSPPNEISNTQLVVLRSMIDGHEQRFLNFYGNAAVAALRLALVEFPKKAPADSSGAGSLRALGDSLRSDGGLALT</sequence>
<keyword evidence="13" id="KW-1185">Reference proteome</keyword>
<organism evidence="12 13">
    <name type="scientific">Epichloe bromicola</name>
    <dbReference type="NCBI Taxonomy" id="79588"/>
    <lineage>
        <taxon>Eukaryota</taxon>
        <taxon>Fungi</taxon>
        <taxon>Dikarya</taxon>
        <taxon>Ascomycota</taxon>
        <taxon>Pezizomycotina</taxon>
        <taxon>Sordariomycetes</taxon>
        <taxon>Hypocreomycetidae</taxon>
        <taxon>Hypocreales</taxon>
        <taxon>Clavicipitaceae</taxon>
        <taxon>Epichloe</taxon>
    </lineage>
</organism>
<keyword evidence="3" id="KW-0813">Transport</keyword>
<keyword evidence="5" id="KW-0653">Protein transport</keyword>
<dbReference type="EMBL" id="BAAFGZ010000021">
    <property type="protein sequence ID" value="GAB0132623.1"/>
    <property type="molecule type" value="Genomic_DNA"/>
</dbReference>
<evidence type="ECO:0000256" key="11">
    <source>
        <dbReference type="SAM" id="MobiDB-lite"/>
    </source>
</evidence>
<evidence type="ECO:0000256" key="10">
    <source>
        <dbReference type="ARBA" id="ARBA00029983"/>
    </source>
</evidence>
<evidence type="ECO:0000313" key="13">
    <source>
        <dbReference type="Proteomes" id="UP001562357"/>
    </source>
</evidence>
<name>A0ABQ0CGP9_9HYPO</name>
<evidence type="ECO:0000256" key="5">
    <source>
        <dbReference type="ARBA" id="ARBA00022927"/>
    </source>
</evidence>
<keyword evidence="4" id="KW-0509">mRNA transport</keyword>
<comment type="caution">
    <text evidence="12">The sequence shown here is derived from an EMBL/GenBank/DDBJ whole genome shotgun (WGS) entry which is preliminary data.</text>
</comment>
<comment type="subcellular location">
    <subcellularLocation>
        <location evidence="1">Nucleus</location>
        <location evidence="1">Nuclear pore complex</location>
    </subcellularLocation>
</comment>
<gene>
    <name evidence="12" type="primary">g1052</name>
    <name evidence="12" type="ORF">EsDP_00001052</name>
</gene>
<keyword evidence="8" id="KW-0539">Nucleus</keyword>
<dbReference type="Gene3D" id="1.25.40.510">
    <property type="entry name" value="GLE1-like"/>
    <property type="match status" value="1"/>
</dbReference>
<dbReference type="InterPro" id="IPR038506">
    <property type="entry name" value="GLE1-like_sf"/>
</dbReference>
<feature type="compositionally biased region" description="Polar residues" evidence="11">
    <location>
        <begin position="210"/>
        <end position="221"/>
    </location>
</feature>
<evidence type="ECO:0000256" key="2">
    <source>
        <dbReference type="ARBA" id="ARBA00011056"/>
    </source>
</evidence>
<keyword evidence="6" id="KW-0811">Translocation</keyword>
<evidence type="ECO:0000256" key="1">
    <source>
        <dbReference type="ARBA" id="ARBA00004567"/>
    </source>
</evidence>
<evidence type="ECO:0000256" key="3">
    <source>
        <dbReference type="ARBA" id="ARBA00022448"/>
    </source>
</evidence>
<comment type="similarity">
    <text evidence="2">Belongs to the GLE1 family.</text>
</comment>
<accession>A0ABQ0CGP9</accession>
<dbReference type="PANTHER" id="PTHR12960">
    <property type="entry name" value="GLE-1-RELATED"/>
    <property type="match status" value="1"/>
</dbReference>